<organism evidence="11 12">
    <name type="scientific">Streptomyces justiciae</name>
    <dbReference type="NCBI Taxonomy" id="2780140"/>
    <lineage>
        <taxon>Bacteria</taxon>
        <taxon>Bacillati</taxon>
        <taxon>Actinomycetota</taxon>
        <taxon>Actinomycetes</taxon>
        <taxon>Kitasatosporales</taxon>
        <taxon>Streptomycetaceae</taxon>
        <taxon>Streptomyces</taxon>
    </lineage>
</organism>
<keyword evidence="12" id="KW-1185">Reference proteome</keyword>
<dbReference type="RefSeq" id="WP_314197694.1">
    <property type="nucleotide sequence ID" value="NZ_JAVTLL010000002.1"/>
</dbReference>
<accession>A0ABU3LKD2</accession>
<dbReference type="InterPro" id="IPR050482">
    <property type="entry name" value="Sensor_HK_TwoCompSys"/>
</dbReference>
<keyword evidence="9" id="KW-1133">Transmembrane helix</keyword>
<feature type="domain" description="Histidine kinase/HSP90-like ATPase" evidence="10">
    <location>
        <begin position="285"/>
        <end position="377"/>
    </location>
</feature>
<dbReference type="PANTHER" id="PTHR24421">
    <property type="entry name" value="NITRATE/NITRITE SENSOR PROTEIN NARX-RELATED"/>
    <property type="match status" value="1"/>
</dbReference>
<keyword evidence="6 11" id="KW-0418">Kinase</keyword>
<dbReference type="SUPFAM" id="SSF55874">
    <property type="entry name" value="ATPase domain of HSP90 chaperone/DNA topoisomerase II/histidine kinase"/>
    <property type="match status" value="1"/>
</dbReference>
<keyword evidence="4" id="KW-0808">Transferase</keyword>
<dbReference type="InterPro" id="IPR011712">
    <property type="entry name" value="Sig_transdc_His_kin_sub3_dim/P"/>
</dbReference>
<evidence type="ECO:0000256" key="4">
    <source>
        <dbReference type="ARBA" id="ARBA00022679"/>
    </source>
</evidence>
<sequence>MPRLDVTRFRLPGGPRVDMALAGVVLVLGGVAEGQRLGPDWRATPSMVVSWLLVMAVCGALLLRQRHPVPVGWFTVLGTGTYYLLSTVDAPLVVVPIVVLHALAAQGRIQESIAMATVMVLGVGAGALVGTGDVTGTAVFMLTGWLVAVVALGAMRHGRVAYAEEEARLRAAQERLRIARELHDVIGHNMSMIHVQASAALHRLRKDPAQAEDALAAIKQGSKEGLRELRATLGVLRQVDEAAEEAPTAPPPGLSRIDELVASAARAGLDVRVEPSGNGAPLPAAVGLAAYRIVQESLTNAVRHSGARQVVVRIRRGQRELTLSVQDDGHGAARSGHSGGSGIAGMTERARALGGTLSAEPGSCGGFVVRARLPFTDHHEPIGGAADDQDSAGG</sequence>
<keyword evidence="9" id="KW-0812">Transmembrane</keyword>
<dbReference type="InterPro" id="IPR003594">
    <property type="entry name" value="HATPase_dom"/>
</dbReference>
<dbReference type="Gene3D" id="3.30.565.10">
    <property type="entry name" value="Histidine kinase-like ATPase, C-terminal domain"/>
    <property type="match status" value="1"/>
</dbReference>
<dbReference type="PANTHER" id="PTHR24421:SF10">
    <property type="entry name" value="NITRATE_NITRITE SENSOR PROTEIN NARQ"/>
    <property type="match status" value="1"/>
</dbReference>
<gene>
    <name evidence="11" type="ORF">RQC66_03035</name>
</gene>
<evidence type="ECO:0000256" key="2">
    <source>
        <dbReference type="ARBA" id="ARBA00012438"/>
    </source>
</evidence>
<keyword evidence="3" id="KW-0597">Phosphoprotein</keyword>
<feature type="transmembrane region" description="Helical" evidence="9">
    <location>
        <begin position="112"/>
        <end position="130"/>
    </location>
</feature>
<evidence type="ECO:0000256" key="7">
    <source>
        <dbReference type="ARBA" id="ARBA00022840"/>
    </source>
</evidence>
<proteinExistence type="predicted"/>
<dbReference type="SMART" id="SM00387">
    <property type="entry name" value="HATPase_c"/>
    <property type="match status" value="1"/>
</dbReference>
<evidence type="ECO:0000256" key="6">
    <source>
        <dbReference type="ARBA" id="ARBA00022777"/>
    </source>
</evidence>
<feature type="transmembrane region" description="Helical" evidence="9">
    <location>
        <begin position="83"/>
        <end position="105"/>
    </location>
</feature>
<keyword evidence="9" id="KW-0472">Membrane</keyword>
<evidence type="ECO:0000259" key="10">
    <source>
        <dbReference type="SMART" id="SM00387"/>
    </source>
</evidence>
<comment type="caution">
    <text evidence="11">The sequence shown here is derived from an EMBL/GenBank/DDBJ whole genome shotgun (WGS) entry which is preliminary data.</text>
</comment>
<name>A0ABU3LKD2_9ACTN</name>
<keyword evidence="7" id="KW-0067">ATP-binding</keyword>
<reference evidence="12" key="1">
    <citation type="submission" date="2023-07" db="EMBL/GenBank/DDBJ databases">
        <title>Draft genome sequence of the endophytic actinobacterium Streptomyces justiciae WPN32, a potential antibiotic producer.</title>
        <authorList>
            <person name="Yasawong M."/>
            <person name="Pana W."/>
            <person name="Ganta P."/>
            <person name="Santapan N."/>
            <person name="Songngamsuk T."/>
            <person name="Phatcharaharikarn M."/>
            <person name="Kerdtoob S."/>
            <person name="Nantapong N."/>
        </authorList>
    </citation>
    <scope>NUCLEOTIDE SEQUENCE [LARGE SCALE GENOMIC DNA]</scope>
    <source>
        <strain evidence="12">WPN32</strain>
    </source>
</reference>
<dbReference type="EMBL" id="JAVTLL010000002">
    <property type="protein sequence ID" value="MDT7839701.1"/>
    <property type="molecule type" value="Genomic_DNA"/>
</dbReference>
<keyword evidence="5" id="KW-0547">Nucleotide-binding</keyword>
<evidence type="ECO:0000313" key="11">
    <source>
        <dbReference type="EMBL" id="MDT7839701.1"/>
    </source>
</evidence>
<dbReference type="GO" id="GO:0016301">
    <property type="term" value="F:kinase activity"/>
    <property type="evidence" value="ECO:0007669"/>
    <property type="project" value="UniProtKB-KW"/>
</dbReference>
<evidence type="ECO:0000256" key="9">
    <source>
        <dbReference type="SAM" id="Phobius"/>
    </source>
</evidence>
<evidence type="ECO:0000256" key="5">
    <source>
        <dbReference type="ARBA" id="ARBA00022741"/>
    </source>
</evidence>
<feature type="transmembrane region" description="Helical" evidence="9">
    <location>
        <begin position="44"/>
        <end position="63"/>
    </location>
</feature>
<dbReference type="Pfam" id="PF02518">
    <property type="entry name" value="HATPase_c"/>
    <property type="match status" value="1"/>
</dbReference>
<evidence type="ECO:0000256" key="1">
    <source>
        <dbReference type="ARBA" id="ARBA00000085"/>
    </source>
</evidence>
<dbReference type="Pfam" id="PF07730">
    <property type="entry name" value="HisKA_3"/>
    <property type="match status" value="1"/>
</dbReference>
<keyword evidence="8" id="KW-0902">Two-component regulatory system</keyword>
<dbReference type="Proteomes" id="UP001257948">
    <property type="component" value="Unassembled WGS sequence"/>
</dbReference>
<dbReference type="CDD" id="cd16917">
    <property type="entry name" value="HATPase_UhpB-NarQ-NarX-like"/>
    <property type="match status" value="1"/>
</dbReference>
<comment type="catalytic activity">
    <reaction evidence="1">
        <text>ATP + protein L-histidine = ADP + protein N-phospho-L-histidine.</text>
        <dbReference type="EC" id="2.7.13.3"/>
    </reaction>
</comment>
<dbReference type="InterPro" id="IPR036890">
    <property type="entry name" value="HATPase_C_sf"/>
</dbReference>
<protein>
    <recommendedName>
        <fullName evidence="2">histidine kinase</fullName>
        <ecNumber evidence="2">2.7.13.3</ecNumber>
    </recommendedName>
</protein>
<feature type="transmembrane region" description="Helical" evidence="9">
    <location>
        <begin position="136"/>
        <end position="155"/>
    </location>
</feature>
<evidence type="ECO:0000256" key="8">
    <source>
        <dbReference type="ARBA" id="ARBA00023012"/>
    </source>
</evidence>
<evidence type="ECO:0000313" key="12">
    <source>
        <dbReference type="Proteomes" id="UP001257948"/>
    </source>
</evidence>
<evidence type="ECO:0000256" key="3">
    <source>
        <dbReference type="ARBA" id="ARBA00022553"/>
    </source>
</evidence>
<dbReference type="EC" id="2.7.13.3" evidence="2"/>
<dbReference type="Gene3D" id="1.20.5.1930">
    <property type="match status" value="1"/>
</dbReference>